<dbReference type="EMBL" id="CAFAAG010000001">
    <property type="protein sequence ID" value="CAB4782896.1"/>
    <property type="molecule type" value="Genomic_DNA"/>
</dbReference>
<accession>A0A6J6WHD5</accession>
<dbReference type="Gene3D" id="3.90.1150.10">
    <property type="entry name" value="Aspartate Aminotransferase, domain 1"/>
    <property type="match status" value="1"/>
</dbReference>
<dbReference type="Pfam" id="PF01041">
    <property type="entry name" value="DegT_DnrJ_EryC1"/>
    <property type="match status" value="1"/>
</dbReference>
<reference evidence="1" key="1">
    <citation type="submission" date="2020-05" db="EMBL/GenBank/DDBJ databases">
        <authorList>
            <person name="Chiriac C."/>
            <person name="Salcher M."/>
            <person name="Ghai R."/>
            <person name="Kavagutti S V."/>
        </authorList>
    </citation>
    <scope>NUCLEOTIDE SEQUENCE</scope>
</reference>
<dbReference type="PANTHER" id="PTHR30244">
    <property type="entry name" value="TRANSAMINASE"/>
    <property type="match status" value="1"/>
</dbReference>
<dbReference type="InterPro" id="IPR000653">
    <property type="entry name" value="DegT/StrS_aminotransferase"/>
</dbReference>
<dbReference type="CDD" id="cd00616">
    <property type="entry name" value="AHBA_syn"/>
    <property type="match status" value="1"/>
</dbReference>
<dbReference type="GO" id="GO:0000271">
    <property type="term" value="P:polysaccharide biosynthetic process"/>
    <property type="evidence" value="ECO:0007669"/>
    <property type="project" value="TreeGrafter"/>
</dbReference>
<dbReference type="GO" id="GO:0008483">
    <property type="term" value="F:transaminase activity"/>
    <property type="evidence" value="ECO:0007669"/>
    <property type="project" value="TreeGrafter"/>
</dbReference>
<dbReference type="AlphaFoldDB" id="A0A6J6WHD5"/>
<protein>
    <submittedName>
        <fullName evidence="1">Unannotated protein</fullName>
    </submittedName>
</protein>
<name>A0A6J6WHD5_9ZZZZ</name>
<proteinExistence type="predicted"/>
<dbReference type="GO" id="GO:0030170">
    <property type="term" value="F:pyridoxal phosphate binding"/>
    <property type="evidence" value="ECO:0007669"/>
    <property type="project" value="TreeGrafter"/>
</dbReference>
<sequence length="417" mass="47023">MMRGGPINGVQDENSKCYIIGSSKKYRLESVLDDSEEPINVFRPSFDVESCLSEIRECLEIGWTGLGYKTEQFENAWRDYTKLPHAHFISSNSVGLQLALKVFAESDNWNAGDEVITTPLTFISTNHAILLEGFTPVFADIDEYLCLDPRSIESKITNKTRAVMFVGIGGNSGQLEEVSKICAANGIRLILDAAHMAGSKLHNVHIGSEADCAVFSFQAVKNLPTGDSGMICFRDSRHDEMVRMFSWMGIDKDTYSRSNMAPKGAYKWQYDVKYLGLKANGNSIMASIGLAQLPHLEMENSLRRDIYLRYFNMLGNQKKLRFVPIHPSCTTSQHLVQVRIESPLRDKLVDHLMASKIYPGVHYRINTHYTMYSHSYGLLPNAERADEEIISLPVHMKLTDKEINRVGECIKDFLSSN</sequence>
<organism evidence="1">
    <name type="scientific">freshwater metagenome</name>
    <dbReference type="NCBI Taxonomy" id="449393"/>
    <lineage>
        <taxon>unclassified sequences</taxon>
        <taxon>metagenomes</taxon>
        <taxon>ecological metagenomes</taxon>
    </lineage>
</organism>
<dbReference type="InterPro" id="IPR015424">
    <property type="entry name" value="PyrdxlP-dep_Trfase"/>
</dbReference>
<dbReference type="PIRSF" id="PIRSF000390">
    <property type="entry name" value="PLP_StrS"/>
    <property type="match status" value="1"/>
</dbReference>
<dbReference type="InterPro" id="IPR015421">
    <property type="entry name" value="PyrdxlP-dep_Trfase_major"/>
</dbReference>
<evidence type="ECO:0000313" key="1">
    <source>
        <dbReference type="EMBL" id="CAB4782896.1"/>
    </source>
</evidence>
<dbReference type="SUPFAM" id="SSF53383">
    <property type="entry name" value="PLP-dependent transferases"/>
    <property type="match status" value="1"/>
</dbReference>
<dbReference type="InterPro" id="IPR015422">
    <property type="entry name" value="PyrdxlP-dep_Trfase_small"/>
</dbReference>
<gene>
    <name evidence="1" type="ORF">UFOPK2975_00018</name>
</gene>
<dbReference type="PANTHER" id="PTHR30244:SF34">
    <property type="entry name" value="DTDP-4-AMINO-4,6-DIDEOXYGALACTOSE TRANSAMINASE"/>
    <property type="match status" value="1"/>
</dbReference>
<dbReference type="Gene3D" id="3.40.640.10">
    <property type="entry name" value="Type I PLP-dependent aspartate aminotransferase-like (Major domain)"/>
    <property type="match status" value="1"/>
</dbReference>